<dbReference type="Pfam" id="PF00459">
    <property type="entry name" value="Inositol_P"/>
    <property type="match status" value="1"/>
</dbReference>
<dbReference type="SUPFAM" id="SSF56655">
    <property type="entry name" value="Carbohydrate phosphatase"/>
    <property type="match status" value="1"/>
</dbReference>
<organism evidence="3 4">
    <name type="scientific">Aquipseudomonas ullengensis</name>
    <dbReference type="NCBI Taxonomy" id="2759166"/>
    <lineage>
        <taxon>Bacteria</taxon>
        <taxon>Pseudomonadati</taxon>
        <taxon>Pseudomonadota</taxon>
        <taxon>Gammaproteobacteria</taxon>
        <taxon>Pseudomonadales</taxon>
        <taxon>Pseudomonadaceae</taxon>
        <taxon>Aquipseudomonas</taxon>
    </lineage>
</organism>
<keyword evidence="2" id="KW-0479">Metal-binding</keyword>
<dbReference type="PANTHER" id="PTHR20854:SF4">
    <property type="entry name" value="INOSITOL-1-MONOPHOSPHATASE-RELATED"/>
    <property type="match status" value="1"/>
</dbReference>
<dbReference type="GO" id="GO:0006020">
    <property type="term" value="P:inositol metabolic process"/>
    <property type="evidence" value="ECO:0007669"/>
    <property type="project" value="TreeGrafter"/>
</dbReference>
<sequence>MNCLKLLKPVTEIVLLAGNLLSAEWCRPGGPRGYGDKAEVDAEIEVMLRRSLLELLDCDFWGEETGARLTGHEYCWVVDPNDGTSDFLLGRKGSAISVGLLLNTAPVLGVVYAPVTSDRGPDCISWAIGGDSVFRNGKSVLFRLNHLNLTLGSRVLVSTAAASKPKLNAELCAPAEFIPTPSIAYRLARVAAGDAVAGASLVPVSAHDVVGGHALLIGAGGVLLDQDGQPISYESEALMMRASLRCFGGAPDACRELSKRDWGRLFAA</sequence>
<keyword evidence="4" id="KW-1185">Reference proteome</keyword>
<evidence type="ECO:0000256" key="1">
    <source>
        <dbReference type="ARBA" id="ARBA00009759"/>
    </source>
</evidence>
<dbReference type="GO" id="GO:0008934">
    <property type="term" value="F:inositol monophosphate 1-phosphatase activity"/>
    <property type="evidence" value="ECO:0007669"/>
    <property type="project" value="TreeGrafter"/>
</dbReference>
<keyword evidence="2" id="KW-0460">Magnesium</keyword>
<dbReference type="PRINTS" id="PR00377">
    <property type="entry name" value="IMPHPHTASES"/>
</dbReference>
<feature type="binding site" evidence="2">
    <location>
        <position position="79"/>
    </location>
    <ligand>
        <name>Mg(2+)</name>
        <dbReference type="ChEBI" id="CHEBI:18420"/>
        <label>1</label>
        <note>catalytic</note>
    </ligand>
</feature>
<dbReference type="RefSeq" id="WP_183090020.1">
    <property type="nucleotide sequence ID" value="NZ_JACJUD010000005.1"/>
</dbReference>
<evidence type="ECO:0000313" key="3">
    <source>
        <dbReference type="EMBL" id="MBB2496485.1"/>
    </source>
</evidence>
<dbReference type="GO" id="GO:0046872">
    <property type="term" value="F:metal ion binding"/>
    <property type="evidence" value="ECO:0007669"/>
    <property type="project" value="UniProtKB-KW"/>
</dbReference>
<evidence type="ECO:0000256" key="2">
    <source>
        <dbReference type="PIRSR" id="PIRSR600760-2"/>
    </source>
</evidence>
<name>A0A7W4QBI3_9GAMM</name>
<dbReference type="Gene3D" id="3.40.190.80">
    <property type="match status" value="1"/>
</dbReference>
<protein>
    <submittedName>
        <fullName evidence="3">Inositol monophosphatase</fullName>
    </submittedName>
</protein>
<dbReference type="Proteomes" id="UP000542720">
    <property type="component" value="Unassembled WGS sequence"/>
</dbReference>
<feature type="binding site" evidence="2">
    <location>
        <position position="82"/>
    </location>
    <ligand>
        <name>Mg(2+)</name>
        <dbReference type="ChEBI" id="CHEBI:18420"/>
        <label>1</label>
        <note>catalytic</note>
    </ligand>
</feature>
<feature type="binding site" evidence="2">
    <location>
        <position position="63"/>
    </location>
    <ligand>
        <name>Mg(2+)</name>
        <dbReference type="ChEBI" id="CHEBI:18420"/>
        <label>1</label>
        <note>catalytic</note>
    </ligand>
</feature>
<dbReference type="GO" id="GO:0007165">
    <property type="term" value="P:signal transduction"/>
    <property type="evidence" value="ECO:0007669"/>
    <property type="project" value="TreeGrafter"/>
</dbReference>
<feature type="binding site" evidence="2">
    <location>
        <position position="208"/>
    </location>
    <ligand>
        <name>Mg(2+)</name>
        <dbReference type="ChEBI" id="CHEBI:18420"/>
        <label>1</label>
        <note>catalytic</note>
    </ligand>
</feature>
<reference evidence="3 4" key="1">
    <citation type="submission" date="2020-08" db="EMBL/GenBank/DDBJ databases">
        <authorList>
            <person name="Kim C.M."/>
        </authorList>
    </citation>
    <scope>NUCLEOTIDE SEQUENCE [LARGE SCALE GENOMIC DNA]</scope>
    <source>
        <strain evidence="3 4">UL070</strain>
    </source>
</reference>
<gene>
    <name evidence="3" type="ORF">H3H51_15775</name>
</gene>
<accession>A0A7W4QBI3</accession>
<proteinExistence type="inferred from homology"/>
<comment type="caution">
    <text evidence="3">The sequence shown here is derived from an EMBL/GenBank/DDBJ whole genome shotgun (WGS) entry which is preliminary data.</text>
</comment>
<dbReference type="InterPro" id="IPR000760">
    <property type="entry name" value="Inositol_monophosphatase-like"/>
</dbReference>
<dbReference type="PANTHER" id="PTHR20854">
    <property type="entry name" value="INOSITOL MONOPHOSPHATASE"/>
    <property type="match status" value="1"/>
</dbReference>
<comment type="similarity">
    <text evidence="1">Belongs to the inositol monophosphatase superfamily.</text>
</comment>
<dbReference type="Gene3D" id="3.30.540.10">
    <property type="entry name" value="Fructose-1,6-Bisphosphatase, subunit A, domain 1"/>
    <property type="match status" value="1"/>
</dbReference>
<evidence type="ECO:0000313" key="4">
    <source>
        <dbReference type="Proteomes" id="UP000542720"/>
    </source>
</evidence>
<comment type="cofactor">
    <cofactor evidence="2">
        <name>Mg(2+)</name>
        <dbReference type="ChEBI" id="CHEBI:18420"/>
    </cofactor>
</comment>
<dbReference type="EMBL" id="JACJUD010000005">
    <property type="protein sequence ID" value="MBB2496485.1"/>
    <property type="molecule type" value="Genomic_DNA"/>
</dbReference>
<dbReference type="AlphaFoldDB" id="A0A7W4QBI3"/>